<feature type="transmembrane region" description="Helical" evidence="9">
    <location>
        <begin position="140"/>
        <end position="162"/>
    </location>
</feature>
<dbReference type="InParanoid" id="B0WXP5"/>
<feature type="compositionally biased region" description="Low complexity" evidence="8">
    <location>
        <begin position="410"/>
        <end position="422"/>
    </location>
</feature>
<dbReference type="InterPro" id="IPR052192">
    <property type="entry name" value="Insect_Ionotropic_Sensory_Rcpt"/>
</dbReference>
<evidence type="ECO:0008006" key="14">
    <source>
        <dbReference type="Google" id="ProtNLM"/>
    </source>
</evidence>
<evidence type="ECO:0000313" key="11">
    <source>
        <dbReference type="EMBL" id="EDS36570.1"/>
    </source>
</evidence>
<dbReference type="eggNOG" id="ENOG502TKN6">
    <property type="taxonomic scope" value="Eukaryota"/>
</dbReference>
<dbReference type="PANTHER" id="PTHR42643">
    <property type="entry name" value="IONOTROPIC RECEPTOR 20A-RELATED"/>
    <property type="match status" value="1"/>
</dbReference>
<dbReference type="GO" id="GO:0005886">
    <property type="term" value="C:plasma membrane"/>
    <property type="evidence" value="ECO:0007669"/>
    <property type="project" value="UniProtKB-SubCell"/>
</dbReference>
<dbReference type="KEGG" id="cqu:CpipJ_CPIJ012049"/>
<evidence type="ECO:0000313" key="13">
    <source>
        <dbReference type="Proteomes" id="UP000002320"/>
    </source>
</evidence>
<keyword evidence="13" id="KW-1185">Reference proteome</keyword>
<dbReference type="Proteomes" id="UP000002320">
    <property type="component" value="Unassembled WGS sequence"/>
</dbReference>
<proteinExistence type="predicted"/>
<feature type="region of interest" description="Disordered" evidence="8">
    <location>
        <begin position="399"/>
        <end position="436"/>
    </location>
</feature>
<dbReference type="AlphaFoldDB" id="B0WXP5"/>
<feature type="transmembrane region" description="Helical" evidence="9">
    <location>
        <begin position="322"/>
        <end position="342"/>
    </location>
</feature>
<evidence type="ECO:0000256" key="1">
    <source>
        <dbReference type="ARBA" id="ARBA00004651"/>
    </source>
</evidence>
<organism>
    <name type="scientific">Culex quinquefasciatus</name>
    <name type="common">Southern house mosquito</name>
    <name type="synonym">Culex pungens</name>
    <dbReference type="NCBI Taxonomy" id="7176"/>
    <lineage>
        <taxon>Eukaryota</taxon>
        <taxon>Metazoa</taxon>
        <taxon>Ecdysozoa</taxon>
        <taxon>Arthropoda</taxon>
        <taxon>Hexapoda</taxon>
        <taxon>Insecta</taxon>
        <taxon>Pterygota</taxon>
        <taxon>Neoptera</taxon>
        <taxon>Endopterygota</taxon>
        <taxon>Diptera</taxon>
        <taxon>Nematocera</taxon>
        <taxon>Culicoidea</taxon>
        <taxon>Culicidae</taxon>
        <taxon>Culicinae</taxon>
        <taxon>Culicini</taxon>
        <taxon>Culex</taxon>
        <taxon>Culex</taxon>
    </lineage>
</organism>
<evidence type="ECO:0000256" key="8">
    <source>
        <dbReference type="SAM" id="MobiDB-lite"/>
    </source>
</evidence>
<keyword evidence="5 9" id="KW-0472">Membrane</keyword>
<comment type="subcellular location">
    <subcellularLocation>
        <location evidence="1">Cell membrane</location>
        <topology evidence="1">Multi-pass membrane protein</topology>
    </subcellularLocation>
</comment>
<evidence type="ECO:0000256" key="5">
    <source>
        <dbReference type="ARBA" id="ARBA00023136"/>
    </source>
</evidence>
<name>B0WXP5_CULQU</name>
<feature type="chain" id="PRO_5014567039" description="Ionotropic glutamate receptor C-terminal domain-containing protein" evidence="10">
    <location>
        <begin position="21"/>
        <end position="594"/>
    </location>
</feature>
<reference evidence="11" key="1">
    <citation type="submission" date="2007-03" db="EMBL/GenBank/DDBJ databases">
        <title>Annotation of Culex pipiens quinquefasciatus.</title>
        <authorList>
            <consortium name="The Broad Institute Genome Sequencing Platform"/>
            <person name="Atkinson P.W."/>
            <person name="Hemingway J."/>
            <person name="Christensen B.M."/>
            <person name="Higgs S."/>
            <person name="Kodira C."/>
            <person name="Hannick L."/>
            <person name="Megy K."/>
            <person name="O'Leary S."/>
            <person name="Pearson M."/>
            <person name="Haas B.J."/>
            <person name="Mauceli E."/>
            <person name="Wortman J.R."/>
            <person name="Lee N.H."/>
            <person name="Guigo R."/>
            <person name="Stanke M."/>
            <person name="Alvarado L."/>
            <person name="Amedeo P."/>
            <person name="Antoine C.H."/>
            <person name="Arensburger P."/>
            <person name="Bidwell S.L."/>
            <person name="Crawford M."/>
            <person name="Camaro F."/>
            <person name="Devon K."/>
            <person name="Engels R."/>
            <person name="Hammond M."/>
            <person name="Howarth C."/>
            <person name="Koehrsen M."/>
            <person name="Lawson D."/>
            <person name="Montgomery P."/>
            <person name="Nene V."/>
            <person name="Nusbaum C."/>
            <person name="Puiu D."/>
            <person name="Romero-Severson J."/>
            <person name="Severson D.W."/>
            <person name="Shumway M."/>
            <person name="Sisk P."/>
            <person name="Stolte C."/>
            <person name="Zeng Q."/>
            <person name="Eisenstadt E."/>
            <person name="Fraser-Liggett C."/>
            <person name="Strausberg R."/>
            <person name="Galagan J."/>
            <person name="Birren B."/>
            <person name="Collins F.H."/>
        </authorList>
    </citation>
    <scope>NUCLEOTIDE SEQUENCE [LARGE SCALE GENOMIC DNA]</scope>
    <source>
        <strain evidence="11">JHB</strain>
    </source>
</reference>
<keyword evidence="7" id="KW-0325">Glycoprotein</keyword>
<reference evidence="12" key="2">
    <citation type="submission" date="2021-02" db="UniProtKB">
        <authorList>
            <consortium name="EnsemblMetazoa"/>
        </authorList>
    </citation>
    <scope>IDENTIFICATION</scope>
    <source>
        <strain evidence="12">JHB</strain>
    </source>
</reference>
<protein>
    <recommendedName>
        <fullName evidence="14">Ionotropic glutamate receptor C-terminal domain-containing protein</fullName>
    </recommendedName>
</protein>
<keyword evidence="6" id="KW-0675">Receptor</keyword>
<keyword evidence="2" id="KW-1003">Cell membrane</keyword>
<keyword evidence="10" id="KW-0732">Signal</keyword>
<gene>
    <name evidence="12" type="primary">6044693</name>
    <name evidence="11" type="ORF">CpipJ_CPIJ012049</name>
</gene>
<feature type="signal peptide" evidence="10">
    <location>
        <begin position="1"/>
        <end position="20"/>
    </location>
</feature>
<dbReference type="HOGENOM" id="CLU_459476_0_0_1"/>
<evidence type="ECO:0000256" key="4">
    <source>
        <dbReference type="ARBA" id="ARBA00022989"/>
    </source>
</evidence>
<dbReference type="VEuPathDB" id="VectorBase:CQUJHB020299"/>
<evidence type="ECO:0000256" key="10">
    <source>
        <dbReference type="SAM" id="SignalP"/>
    </source>
</evidence>
<evidence type="ECO:0000256" key="7">
    <source>
        <dbReference type="ARBA" id="ARBA00023180"/>
    </source>
</evidence>
<dbReference type="VEuPathDB" id="VectorBase:CPIJ012049"/>
<keyword evidence="4 9" id="KW-1133">Transmembrane helix</keyword>
<dbReference type="PANTHER" id="PTHR42643:SF30">
    <property type="entry name" value="IONOTROPIC RECEPTOR 40A-RELATED"/>
    <property type="match status" value="1"/>
</dbReference>
<evidence type="ECO:0000256" key="9">
    <source>
        <dbReference type="SAM" id="Phobius"/>
    </source>
</evidence>
<evidence type="ECO:0000256" key="6">
    <source>
        <dbReference type="ARBA" id="ARBA00023170"/>
    </source>
</evidence>
<dbReference type="EMBL" id="DS232170">
    <property type="protein sequence ID" value="EDS36570.1"/>
    <property type="molecule type" value="Genomic_DNA"/>
</dbReference>
<keyword evidence="3 9" id="KW-0812">Transmembrane</keyword>
<dbReference type="EnsemblMetazoa" id="CPIJ012049-RA">
    <property type="protein sequence ID" value="CPIJ012049-PA"/>
    <property type="gene ID" value="CPIJ012049"/>
</dbReference>
<dbReference type="VEuPathDB" id="VectorBase:CQUJHB020301"/>
<evidence type="ECO:0000256" key="2">
    <source>
        <dbReference type="ARBA" id="ARBA00022475"/>
    </source>
</evidence>
<accession>B0WXP5</accession>
<evidence type="ECO:0000313" key="12">
    <source>
        <dbReference type="EnsemblMetazoa" id="CPIJ012049-PA"/>
    </source>
</evidence>
<dbReference type="OrthoDB" id="10070859at2759"/>
<sequence length="594" mass="65997">MVNISRFLVLAALSVGVTSAETESHQTALANYIVQLIEYLASQQSEIFDCWFYKACSDPPGSSRLFQEIYARLDQKSIPRLATDSRFNWARVSKGWRLPSLVIVQVEYTSTNFFKNDPIFLPICGFERYDLNQAGRNEKLVMISLIVLFFFISNAYETKIIALMSNKPRVKMINTLQDILDSKTRVKAERNLALEYPMFSSVFMYLNLSETSDELLDGTSVYLTNEIVGSHLAQQAVNWDYESNQRRYRIMDEKLTMGVGVYPIPARSALKHHFHYVQKALFEAGILIRWRDVFITLAQSGMDPGSPAGVNPTAGILKYSDLLPAWFVLLCGTAISLVTLFAEHVYKCFHLRGLRNPTYFTNTGADDHKMNQSRPFRKPPDVEEALSSMLWTPYDNNASDTDSSLDDSNDGSPGDLGSGSSFSHHHHHHIQNNNNYLPSSSAALKRSFSEWNYRSKPVVGHNRYSYPYGGYSGTTMVAPPLDPAANSSVNGYWNSNNIYSNGSYSGPASAGFFPPYLDWKDRPLVPLLPFSLLGVETAVTPGGGGRMTGSAVPAPGAIGFGASFYEDDLLNSNMMLGVNDSSSSSFADYQVSGG</sequence>
<evidence type="ECO:0000256" key="3">
    <source>
        <dbReference type="ARBA" id="ARBA00022692"/>
    </source>
</evidence>